<accession>A0ABV3T1H8</accession>
<dbReference type="RefSeq" id="WP_367995025.1">
    <property type="nucleotide sequence ID" value="NZ_JBFPJR010000032.1"/>
</dbReference>
<feature type="transmembrane region" description="Helical" evidence="1">
    <location>
        <begin position="199"/>
        <end position="223"/>
    </location>
</feature>
<dbReference type="EMBL" id="JBFPJR010000032">
    <property type="protein sequence ID" value="MEX0429056.1"/>
    <property type="molecule type" value="Genomic_DNA"/>
</dbReference>
<gene>
    <name evidence="3" type="ORF">AB3X52_15625</name>
</gene>
<protein>
    <submittedName>
        <fullName evidence="3">DUF4396 domain-containing protein</fullName>
    </submittedName>
</protein>
<feature type="domain" description="DUF4396" evidence="2">
    <location>
        <begin position="84"/>
        <end position="228"/>
    </location>
</feature>
<dbReference type="Pfam" id="PF14342">
    <property type="entry name" value="DUF4396"/>
    <property type="match status" value="1"/>
</dbReference>
<feature type="transmembrane region" description="Helical" evidence="1">
    <location>
        <begin position="39"/>
        <end position="59"/>
    </location>
</feature>
<keyword evidence="1" id="KW-0472">Membrane</keyword>
<dbReference type="InterPro" id="IPR025509">
    <property type="entry name" value="DUF4396"/>
</dbReference>
<keyword evidence="1" id="KW-0812">Transmembrane</keyword>
<keyword evidence="1" id="KW-1133">Transmembrane helix</keyword>
<feature type="transmembrane region" description="Helical" evidence="1">
    <location>
        <begin position="165"/>
        <end position="187"/>
    </location>
</feature>
<sequence length="231" mass="25327">MTSPPLWLDVVAWVALGGALACAAWILVDVRRFRPHMPVMAWVWPITALYAGPLAVWGYCRFGRPTSHRWLAEHDLDEPPSKPRWATVAVGVSHCGAGCTLGDIVAEWIVFALGLTIAGEALYPELIGDYVLAVALGLVFQYFAIAPMRGLGLREGLIAAAKADILSLTAFEVGLFAWMILQAMVIFPAPHHLHPDSPVYWFGMQIGMCLGFLTSYPVNAWLIRKGIKEAM</sequence>
<evidence type="ECO:0000313" key="4">
    <source>
        <dbReference type="Proteomes" id="UP001556631"/>
    </source>
</evidence>
<evidence type="ECO:0000313" key="3">
    <source>
        <dbReference type="EMBL" id="MEX0429056.1"/>
    </source>
</evidence>
<reference evidence="3 4" key="1">
    <citation type="submission" date="2024-07" db="EMBL/GenBank/DDBJ databases">
        <authorList>
            <person name="Lee S."/>
            <person name="Kang M."/>
        </authorList>
    </citation>
    <scope>NUCLEOTIDE SEQUENCE [LARGE SCALE GENOMIC DNA]</scope>
    <source>
        <strain evidence="3 4">DS6</strain>
    </source>
</reference>
<comment type="caution">
    <text evidence="3">The sequence shown here is derived from an EMBL/GenBank/DDBJ whole genome shotgun (WGS) entry which is preliminary data.</text>
</comment>
<name>A0ABV3T1H8_9ACTN</name>
<organism evidence="3 4">
    <name type="scientific">Nocardioides eburneus</name>
    <dbReference type="NCBI Taxonomy" id="3231482"/>
    <lineage>
        <taxon>Bacteria</taxon>
        <taxon>Bacillati</taxon>
        <taxon>Actinomycetota</taxon>
        <taxon>Actinomycetes</taxon>
        <taxon>Propionibacteriales</taxon>
        <taxon>Nocardioidaceae</taxon>
        <taxon>Nocardioides</taxon>
    </lineage>
</organism>
<keyword evidence="4" id="KW-1185">Reference proteome</keyword>
<evidence type="ECO:0000259" key="2">
    <source>
        <dbReference type="Pfam" id="PF14342"/>
    </source>
</evidence>
<proteinExistence type="predicted"/>
<feature type="transmembrane region" description="Helical" evidence="1">
    <location>
        <begin position="127"/>
        <end position="145"/>
    </location>
</feature>
<evidence type="ECO:0000256" key="1">
    <source>
        <dbReference type="SAM" id="Phobius"/>
    </source>
</evidence>
<feature type="transmembrane region" description="Helical" evidence="1">
    <location>
        <begin position="6"/>
        <end position="27"/>
    </location>
</feature>
<dbReference type="Proteomes" id="UP001556631">
    <property type="component" value="Unassembled WGS sequence"/>
</dbReference>